<reference evidence="4 5" key="1">
    <citation type="submission" date="2017-11" db="EMBL/GenBank/DDBJ databases">
        <title>De novo assembly and phasing of dikaryotic genomes from two isolates of Puccinia coronata f. sp. avenae, the causal agent of oat crown rust.</title>
        <authorList>
            <person name="Miller M.E."/>
            <person name="Zhang Y."/>
            <person name="Omidvar V."/>
            <person name="Sperschneider J."/>
            <person name="Schwessinger B."/>
            <person name="Raley C."/>
            <person name="Palmer J.M."/>
            <person name="Garnica D."/>
            <person name="Upadhyaya N."/>
            <person name="Rathjen J."/>
            <person name="Taylor J.M."/>
            <person name="Park R.F."/>
            <person name="Dodds P.N."/>
            <person name="Hirsch C.D."/>
            <person name="Kianian S.F."/>
            <person name="Figueroa M."/>
        </authorList>
    </citation>
    <scope>NUCLEOTIDE SEQUENCE [LARGE SCALE GENOMIC DNA]</scope>
    <source>
        <strain evidence="3">12NC29</strain>
        <strain evidence="2">12SD80</strain>
    </source>
</reference>
<gene>
    <name evidence="3" type="ORF">PCANC_17084</name>
    <name evidence="2" type="ORF">PCASD_24156</name>
</gene>
<evidence type="ECO:0000313" key="4">
    <source>
        <dbReference type="Proteomes" id="UP000235388"/>
    </source>
</evidence>
<evidence type="ECO:0000313" key="2">
    <source>
        <dbReference type="EMBL" id="PLW07965.1"/>
    </source>
</evidence>
<evidence type="ECO:0000313" key="3">
    <source>
        <dbReference type="EMBL" id="PLW16401.1"/>
    </source>
</evidence>
<comment type="caution">
    <text evidence="2">The sequence shown here is derived from an EMBL/GenBank/DDBJ whole genome shotgun (WGS) entry which is preliminary data.</text>
</comment>
<protein>
    <submittedName>
        <fullName evidence="2">Uncharacterized protein</fullName>
    </submittedName>
</protein>
<sequence length="136" mass="15092">MPRGRRKIPTADIPPLSPNFSCERPTPTVAENSTPTTASLLTTTLPHLHNSPAAKPNTIHPHQERPILSKTVANSKEPKNWQFPHAMEKGFATFIDHGCVLDWQGYPLYPLPENLLQLPPVDMQANPILLPPLLQS</sequence>
<feature type="region of interest" description="Disordered" evidence="1">
    <location>
        <begin position="1"/>
        <end position="34"/>
    </location>
</feature>
<dbReference type="AlphaFoldDB" id="A0A2N5S3Y3"/>
<evidence type="ECO:0000313" key="5">
    <source>
        <dbReference type="Proteomes" id="UP000235392"/>
    </source>
</evidence>
<dbReference type="Proteomes" id="UP000235388">
    <property type="component" value="Unassembled WGS sequence"/>
</dbReference>
<organism evidence="2 5">
    <name type="scientific">Puccinia coronata f. sp. avenae</name>
    <dbReference type="NCBI Taxonomy" id="200324"/>
    <lineage>
        <taxon>Eukaryota</taxon>
        <taxon>Fungi</taxon>
        <taxon>Dikarya</taxon>
        <taxon>Basidiomycota</taxon>
        <taxon>Pucciniomycotina</taxon>
        <taxon>Pucciniomycetes</taxon>
        <taxon>Pucciniales</taxon>
        <taxon>Pucciniaceae</taxon>
        <taxon>Puccinia</taxon>
    </lineage>
</organism>
<proteinExistence type="predicted"/>
<dbReference type="EMBL" id="PGCJ01000871">
    <property type="protein sequence ID" value="PLW16401.1"/>
    <property type="molecule type" value="Genomic_DNA"/>
</dbReference>
<dbReference type="EMBL" id="PGCI01001094">
    <property type="protein sequence ID" value="PLW07965.1"/>
    <property type="molecule type" value="Genomic_DNA"/>
</dbReference>
<name>A0A2N5S3Y3_9BASI</name>
<keyword evidence="4" id="KW-1185">Reference proteome</keyword>
<dbReference type="Proteomes" id="UP000235392">
    <property type="component" value="Unassembled WGS sequence"/>
</dbReference>
<accession>A0A2N5S3Y3</accession>
<evidence type="ECO:0000256" key="1">
    <source>
        <dbReference type="SAM" id="MobiDB-lite"/>
    </source>
</evidence>